<evidence type="ECO:0000259" key="2">
    <source>
        <dbReference type="Pfam" id="PF08646"/>
    </source>
</evidence>
<reference evidence="3" key="1">
    <citation type="journal article" date="2016" name="Nat. Genet.">
        <title>The genome sequences of Arachis duranensis and Arachis ipaensis, the diploid ancestors of cultivated peanut.</title>
        <authorList>
            <person name="Bertioli D.J."/>
            <person name="Cannon S.B."/>
            <person name="Froenicke L."/>
            <person name="Huang G."/>
            <person name="Farmer A.D."/>
            <person name="Cannon E.K."/>
            <person name="Liu X."/>
            <person name="Gao D."/>
            <person name="Clevenger J."/>
            <person name="Dash S."/>
            <person name="Ren L."/>
            <person name="Moretzsohn M.C."/>
            <person name="Shirasawa K."/>
            <person name="Huang W."/>
            <person name="Vidigal B."/>
            <person name="Abernathy B."/>
            <person name="Chu Y."/>
            <person name="Niederhuth C.E."/>
            <person name="Umale P."/>
            <person name="Araujo A.C."/>
            <person name="Kozik A."/>
            <person name="Kim K.D."/>
            <person name="Burow M.D."/>
            <person name="Varshney R.K."/>
            <person name="Wang X."/>
            <person name="Zhang X."/>
            <person name="Barkley N."/>
            <person name="Guimaraes P.M."/>
            <person name="Isobe S."/>
            <person name="Guo B."/>
            <person name="Liao B."/>
            <person name="Stalker H.T."/>
            <person name="Schmitz R.J."/>
            <person name="Scheffler B.E."/>
            <person name="Leal-Bertioli S.C."/>
            <person name="Xun X."/>
            <person name="Jackson S.A."/>
            <person name="Michelmore R."/>
            <person name="Ozias-Akins P."/>
        </authorList>
    </citation>
    <scope>NUCLEOTIDE SEQUENCE [LARGE SCALE GENOMIC DNA]</scope>
    <source>
        <strain evidence="3">cv. V14167</strain>
    </source>
</reference>
<dbReference type="Gene3D" id="2.40.50.140">
    <property type="entry name" value="Nucleic acid-binding proteins"/>
    <property type="match status" value="1"/>
</dbReference>
<dbReference type="KEGG" id="adu:110275641"/>
<sequence>MHASVPTAIVKKWNHVITEFQMYTMSNFVVLHGKNKKTSHFKWILVFTHRTIVNHVQNPSFPLVVWHLKSIAELLIAEKVDDSELFDFMESNIPCVGVHQNVRNNRINCTTSMQSHFYLSKLHFDPEIKEVVVFRSRMLCGAPSSSPRISQVSSQGRWSGVEDLNQGYVVAKTIEEVLNSSEIAATVVSINASKSDWYYKSCKRCPKKIDTPIGERYECTKCGHTHGCAAIRYKLEVKVCDGIGSMTLLLWDNETTQLVGKMLKKLWMRRIPPTLDNIMDKKALFKINVKMANIKQYDQIYMVSKVCDDEELVEKNMPKKMQTNLSTNITESGYSNSVDMSGNIVNLKIDTDPHFSMDGLEDSVSSGKCKTPAKSASSEINDAAKNLLQHKEEGQFSTNRFSKRVGKKQKIQLIDKES</sequence>
<proteinExistence type="predicted"/>
<dbReference type="SUPFAM" id="SSF50249">
    <property type="entry name" value="Nucleic acid-binding proteins"/>
    <property type="match status" value="1"/>
</dbReference>
<dbReference type="PANTHER" id="PTHR47165">
    <property type="entry name" value="OS03G0429900 PROTEIN"/>
    <property type="match status" value="1"/>
</dbReference>
<keyword evidence="3" id="KW-1185">Reference proteome</keyword>
<evidence type="ECO:0000313" key="3">
    <source>
        <dbReference type="Proteomes" id="UP000515211"/>
    </source>
</evidence>
<gene>
    <name evidence="4" type="primary">LOC110275641</name>
</gene>
<reference evidence="4" key="2">
    <citation type="submission" date="2025-08" db="UniProtKB">
        <authorList>
            <consortium name="RefSeq"/>
        </authorList>
    </citation>
    <scope>IDENTIFICATION</scope>
    <source>
        <tissue evidence="4">Whole plant</tissue>
    </source>
</reference>
<dbReference type="AlphaFoldDB" id="A0A6P5MVV7"/>
<feature type="region of interest" description="Disordered" evidence="1">
    <location>
        <begin position="389"/>
        <end position="418"/>
    </location>
</feature>
<name>A0A6P5MVV7_ARADU</name>
<dbReference type="Proteomes" id="UP000515211">
    <property type="component" value="Chromosome 9"/>
</dbReference>
<dbReference type="InterPro" id="IPR012340">
    <property type="entry name" value="NA-bd_OB-fold"/>
</dbReference>
<dbReference type="GeneID" id="110275641"/>
<dbReference type="InterPro" id="IPR013955">
    <property type="entry name" value="Rep_factor-A_C"/>
</dbReference>
<organism evidence="3 4">
    <name type="scientific">Arachis duranensis</name>
    <name type="common">Wild peanut</name>
    <dbReference type="NCBI Taxonomy" id="130453"/>
    <lineage>
        <taxon>Eukaryota</taxon>
        <taxon>Viridiplantae</taxon>
        <taxon>Streptophyta</taxon>
        <taxon>Embryophyta</taxon>
        <taxon>Tracheophyta</taxon>
        <taxon>Spermatophyta</taxon>
        <taxon>Magnoliopsida</taxon>
        <taxon>eudicotyledons</taxon>
        <taxon>Gunneridae</taxon>
        <taxon>Pentapetalae</taxon>
        <taxon>rosids</taxon>
        <taxon>fabids</taxon>
        <taxon>Fabales</taxon>
        <taxon>Fabaceae</taxon>
        <taxon>Papilionoideae</taxon>
        <taxon>50 kb inversion clade</taxon>
        <taxon>dalbergioids sensu lato</taxon>
        <taxon>Dalbergieae</taxon>
        <taxon>Pterocarpus clade</taxon>
        <taxon>Arachis</taxon>
    </lineage>
</organism>
<dbReference type="RefSeq" id="XP_020987496.1">
    <property type="nucleotide sequence ID" value="XM_021131837.1"/>
</dbReference>
<protein>
    <submittedName>
        <fullName evidence="4">Uncharacterized protein LOC110275641</fullName>
    </submittedName>
</protein>
<evidence type="ECO:0000313" key="4">
    <source>
        <dbReference type="RefSeq" id="XP_020987496.1"/>
    </source>
</evidence>
<feature type="compositionally biased region" description="Basic residues" evidence="1">
    <location>
        <begin position="401"/>
        <end position="410"/>
    </location>
</feature>
<evidence type="ECO:0000256" key="1">
    <source>
        <dbReference type="SAM" id="MobiDB-lite"/>
    </source>
</evidence>
<accession>A0A6P5MVV7</accession>
<feature type="domain" description="Replication factor A C-terminal" evidence="2">
    <location>
        <begin position="183"/>
        <end position="270"/>
    </location>
</feature>
<dbReference type="PANTHER" id="PTHR47165:SF4">
    <property type="entry name" value="OS03G0429900 PROTEIN"/>
    <property type="match status" value="1"/>
</dbReference>
<dbReference type="Pfam" id="PF08646">
    <property type="entry name" value="Rep_fac-A_C"/>
    <property type="match status" value="1"/>
</dbReference>